<dbReference type="AlphaFoldDB" id="A0A8H6EDJ1"/>
<accession>A0A8H6EDJ1</accession>
<keyword evidence="2" id="KW-1185">Reference proteome</keyword>
<protein>
    <submittedName>
        <fullName evidence="1">Putative ankyrin repeat and sam domain containing protein 6 protein</fullName>
    </submittedName>
</protein>
<dbReference type="RefSeq" id="XP_037187107.1">
    <property type="nucleotide sequence ID" value="XM_037337727.1"/>
</dbReference>
<dbReference type="PANTHER" id="PTHR24148">
    <property type="entry name" value="ANKYRIN REPEAT DOMAIN-CONTAINING PROTEIN 39 HOMOLOG-RELATED"/>
    <property type="match status" value="1"/>
</dbReference>
<dbReference type="OrthoDB" id="2157530at2759"/>
<dbReference type="Proteomes" id="UP000531561">
    <property type="component" value="Unassembled WGS sequence"/>
</dbReference>
<dbReference type="PANTHER" id="PTHR24148:SF64">
    <property type="entry name" value="HETEROKARYON INCOMPATIBILITY DOMAIN-CONTAINING PROTEIN"/>
    <property type="match status" value="1"/>
</dbReference>
<reference evidence="1 2" key="1">
    <citation type="journal article" date="2020" name="Phytopathology">
        <title>A high-quality genome resource of Botrytis fragariae, a new and rapidly spreading fungal pathogen causing strawberry gray mold in the U.S.A.</title>
        <authorList>
            <person name="Wu Y."/>
            <person name="Saski C.A."/>
            <person name="Schnabel G."/>
            <person name="Xiao S."/>
            <person name="Hu M."/>
        </authorList>
    </citation>
    <scope>NUCLEOTIDE SEQUENCE [LARGE SCALE GENOMIC DNA]</scope>
    <source>
        <strain evidence="1 2">BVB16</strain>
    </source>
</reference>
<evidence type="ECO:0000313" key="2">
    <source>
        <dbReference type="Proteomes" id="UP000531561"/>
    </source>
</evidence>
<comment type="caution">
    <text evidence="1">The sequence shown here is derived from an EMBL/GenBank/DDBJ whole genome shotgun (WGS) entry which is preliminary data.</text>
</comment>
<name>A0A8H6EDJ1_9HELO</name>
<dbReference type="InterPro" id="IPR052895">
    <property type="entry name" value="HetReg/Transcr_Mod"/>
</dbReference>
<dbReference type="GeneID" id="59261419"/>
<proteinExistence type="predicted"/>
<organism evidence="1 2">
    <name type="scientific">Botrytis fragariae</name>
    <dbReference type="NCBI Taxonomy" id="1964551"/>
    <lineage>
        <taxon>Eukaryota</taxon>
        <taxon>Fungi</taxon>
        <taxon>Dikarya</taxon>
        <taxon>Ascomycota</taxon>
        <taxon>Pezizomycotina</taxon>
        <taxon>Leotiomycetes</taxon>
        <taxon>Helotiales</taxon>
        <taxon>Sclerotiniaceae</taxon>
        <taxon>Botrytis</taxon>
    </lineage>
</organism>
<dbReference type="Pfam" id="PF26639">
    <property type="entry name" value="Het-6_barrel"/>
    <property type="match status" value="1"/>
</dbReference>
<evidence type="ECO:0000313" key="1">
    <source>
        <dbReference type="EMBL" id="KAF5868158.1"/>
    </source>
</evidence>
<sequence>MGIDDNYNAIVKEVYTGATTRILNQGSSLSLLNAAGIGRYRNDKQISINNDLPSWVPDFSHFPDSNLLFIPANLADCKMTEASEAKKSLIHINSTNPDRVSIQILGRSVSHATAIYPSRSMVVYKNNVGEFQVELKQRRDWIIETMNYASRLEPYLSDIPWHQAYSRPLVNNELPLRLHGMPVEPPYSEHLDVFLNFLKNIIEADAQEVREIEMAGGLIEAFEDNVEKVRKFALGVSFRGRMFETDNGYSGMGQEGMEMGDEVCLFYGGQTPYIVREVKEYQNKGWNQTSGHEFVLVEDCYIDGWMDGEAMEMGEEKKFMPV</sequence>
<gene>
    <name evidence="1" type="ORF">Bfra_007354</name>
</gene>
<dbReference type="EMBL" id="JABFCT010000026">
    <property type="protein sequence ID" value="KAF5868158.1"/>
    <property type="molecule type" value="Genomic_DNA"/>
</dbReference>